<accession>A0A6H0XIS1</accession>
<sequence length="824" mass="93410">MANTTDGIFGTTLRFPTTDQAWKAAIDTRSERILTSHKFLASILDQYEDTIYKRWNKKSLDQRARLLRASYDGEIPATHREDFQHYLWTCVNRDKPDPTLYHLFLCPQINVEDLSRPTILPLLLDARARHHPMKFLESDDENMSCGVKLRLIPSVRSITSEPHWVYFKRAEQPAEFARFAHQNEKLRSPPDTLVHDAPKALLILEAQTRIMTLLVNGIRNILHDVDVDQLRLHPSRFAGSSSANKSTKAVDGSWAESASDSGHDFESVDIFGPEAIYRVPVPAVMSSLQTLLYHWASEKRSDFLSLREDPGYYQARMTEAITDTSKAMSDLDRSANARVISEELALAAEALHDWTRMASSCAEFTTLNEYLGDLFKCDNKVDEPASGPCAAACHDMQLRAYAIATGRLKHIIMMVPLRDLTGTRLDEGNKSRSSCKLINIMRNDSKHATALLGQFAAFMQEELRTSSFCNLVLLGEIQYFMRYGPGKDLLNSSRLVTMVSDIFLASLCCSLPQLAGYGMLHTCPSYSHLRESTSSAQKKVERDGELLHCILHVLEPTIEQHGLLAGRRFDYPCTQRATPKHITTLQRSEKNLETLWTAIDAVLVKLDKERELDILWNVLDAPRQGYKTPDWQPDVLLGRAVESKPASGIQTDTLDLAFRTQGCVEDNHFKKSKKAKLALEQEAAPSAQQVEKRIEELDSQLEPVHSTPTPVLVDEGTLRVLHTLFFVPGANGQRGEIPWKDFLHAMDDMDFEGRKLLGSAWAFSRDKDECLRRIHVHQPHPSNKIRFEIARDWGRRLRDAYGWTIDTFQVVSKAERGRNDSKVK</sequence>
<dbReference type="PANTHER" id="PTHR40788:SF2">
    <property type="entry name" value="CLR5 DOMAIN-CONTAINING PROTEIN"/>
    <property type="match status" value="1"/>
</dbReference>
<dbReference type="PANTHER" id="PTHR40788">
    <property type="entry name" value="CLR5 DOMAIN-CONTAINING PROTEIN-RELATED"/>
    <property type="match status" value="1"/>
</dbReference>
<evidence type="ECO:0008006" key="3">
    <source>
        <dbReference type="Google" id="ProtNLM"/>
    </source>
</evidence>
<dbReference type="AlphaFoldDB" id="A0A6H0XIS1"/>
<dbReference type="Proteomes" id="UP000503462">
    <property type="component" value="Chromosome 1"/>
</dbReference>
<keyword evidence="2" id="KW-1185">Reference proteome</keyword>
<reference evidence="1 2" key="1">
    <citation type="journal article" date="2016" name="Sci. Rep.">
        <title>Peltaster fructicola genome reveals evolution from an invasive phytopathogen to an ectophytic parasite.</title>
        <authorList>
            <person name="Xu C."/>
            <person name="Chen H."/>
            <person name="Gleason M.L."/>
            <person name="Xu J.R."/>
            <person name="Liu H."/>
            <person name="Zhang R."/>
            <person name="Sun G."/>
        </authorList>
    </citation>
    <scope>NUCLEOTIDE SEQUENCE [LARGE SCALE GENOMIC DNA]</scope>
    <source>
        <strain evidence="1 2">LNHT1506</strain>
    </source>
</reference>
<evidence type="ECO:0000313" key="2">
    <source>
        <dbReference type="Proteomes" id="UP000503462"/>
    </source>
</evidence>
<protein>
    <recommendedName>
        <fullName evidence="3">Clr5 domain-containing protein</fullName>
    </recommendedName>
</protein>
<organism evidence="1 2">
    <name type="scientific">Peltaster fructicola</name>
    <dbReference type="NCBI Taxonomy" id="286661"/>
    <lineage>
        <taxon>Eukaryota</taxon>
        <taxon>Fungi</taxon>
        <taxon>Dikarya</taxon>
        <taxon>Ascomycota</taxon>
        <taxon>Pezizomycotina</taxon>
        <taxon>Dothideomycetes</taxon>
        <taxon>Dothideomycetes incertae sedis</taxon>
        <taxon>Peltaster</taxon>
    </lineage>
</organism>
<dbReference type="EMBL" id="CP051139">
    <property type="protein sequence ID" value="QIW94524.1"/>
    <property type="molecule type" value="Genomic_DNA"/>
</dbReference>
<evidence type="ECO:0000313" key="1">
    <source>
        <dbReference type="EMBL" id="QIW94524.1"/>
    </source>
</evidence>
<proteinExistence type="predicted"/>
<name>A0A6H0XIS1_9PEZI</name>
<gene>
    <name evidence="1" type="ORF">AMS68_000042</name>
</gene>
<dbReference type="OrthoDB" id="2922289at2759"/>